<dbReference type="Gene3D" id="3.40.50.1820">
    <property type="entry name" value="alpha/beta hydrolase"/>
    <property type="match status" value="1"/>
</dbReference>
<evidence type="ECO:0000256" key="1">
    <source>
        <dbReference type="SAM" id="MobiDB-lite"/>
    </source>
</evidence>
<dbReference type="AlphaFoldDB" id="A0A2A8D449"/>
<dbReference type="EMBL" id="PDEV01000004">
    <property type="protein sequence ID" value="PEN15735.1"/>
    <property type="molecule type" value="Genomic_DNA"/>
</dbReference>
<dbReference type="Proteomes" id="UP000219947">
    <property type="component" value="Unassembled WGS sequence"/>
</dbReference>
<feature type="compositionally biased region" description="Basic and acidic residues" evidence="1">
    <location>
        <begin position="710"/>
        <end position="719"/>
    </location>
</feature>
<dbReference type="RefSeq" id="WP_098042999.1">
    <property type="nucleotide sequence ID" value="NZ_PDEV01000004.1"/>
</dbReference>
<organism evidence="2 3">
    <name type="scientific">Rothia dentocariosa</name>
    <dbReference type="NCBI Taxonomy" id="2047"/>
    <lineage>
        <taxon>Bacteria</taxon>
        <taxon>Bacillati</taxon>
        <taxon>Actinomycetota</taxon>
        <taxon>Actinomycetes</taxon>
        <taxon>Micrococcales</taxon>
        <taxon>Micrococcaceae</taxon>
        <taxon>Rothia</taxon>
    </lineage>
</organism>
<reference evidence="2" key="1">
    <citation type="submission" date="2017-10" db="EMBL/GenBank/DDBJ databases">
        <title>Kefir isolates.</title>
        <authorList>
            <person name="Kim Y."/>
            <person name="Blasche S."/>
        </authorList>
    </citation>
    <scope>NUCLEOTIDE SEQUENCE [LARGE SCALE GENOMIC DNA]</scope>
    <source>
        <strain evidence="2">OG2-2</strain>
    </source>
</reference>
<protein>
    <submittedName>
        <fullName evidence="2">Uncharacterized protein</fullName>
    </submittedName>
</protein>
<feature type="region of interest" description="Disordered" evidence="1">
    <location>
        <begin position="680"/>
        <end position="725"/>
    </location>
</feature>
<evidence type="ECO:0000313" key="3">
    <source>
        <dbReference type="Proteomes" id="UP000219947"/>
    </source>
</evidence>
<dbReference type="SUPFAM" id="SSF53474">
    <property type="entry name" value="alpha/beta-Hydrolases"/>
    <property type="match status" value="1"/>
</dbReference>
<comment type="caution">
    <text evidence="2">The sequence shown here is derived from an EMBL/GenBank/DDBJ whole genome shotgun (WGS) entry which is preliminary data.</text>
</comment>
<gene>
    <name evidence="2" type="ORF">CRM92_09005</name>
</gene>
<keyword evidence="3" id="KW-1185">Reference proteome</keyword>
<proteinExistence type="predicted"/>
<feature type="compositionally biased region" description="Polar residues" evidence="1">
    <location>
        <begin position="696"/>
        <end position="708"/>
    </location>
</feature>
<sequence length="725" mass="79054">MNTPGQQIAAGGDDKTISVLLEELPQLAQNVHQLGGDCGSLPLPMVGIAAQLMLFLGTNEHGRQASVMTTSAAATLGERAVKLEATASAIDACSKGYHQAEEAAKGLFNRIGLTQDGKMPNGMSQEEWMRNALMNPQGAFNDMWSWEKYELGYSAAESIFGWGMRSGNPYIMGFSALTAITLFGATAYQDMRANPEMARRRIARRLEKMGIPREIAERIVNGKMPWLGKKEQDNKNRGELKNWHRDKAEPTDKMPRTRAEIAQNMERVSKGDLSKKYEGEDKDGKGYSGIEVQVYRDPQTGRKIVYAYIPGTDFSNKPGEPDGIQGTLQIGADTPNASIQNSHIMMRALDRALRDQGVTSADDVILVGHSQGAAIAYNAANNNEFASRYHVSDVYTFGGPVQALPDRGNKTFRVHQTKDKGDPIPAIISGQTWKERPGDSTVITDRRSFRQGGDPKPHEMTHDMRFYRESLERNANAQKPMAAVPQGNYTYEGGNVYNATSEGGPSLWESGAATLSNERGVNPQVAGNMGADWAQNKARSWTPDFLKPSMDALDPRKPVDYTDPKISGLPAPVQNPGTADTQHSPAAWHAPESLENISGPKPMPYSHQGEGLIPSGAGSHAEPYYAPRLLDDLHLPKLDIPHSTGGGENLLPNLDLKTQEGYLPPLGEHLMSNPAEAPRLHIPQNQLQPDGETVTPADTGSRMPTNTPDPEMRTSHDPRLLGAPA</sequence>
<feature type="region of interest" description="Disordered" evidence="1">
    <location>
        <begin position="228"/>
        <end position="253"/>
    </location>
</feature>
<dbReference type="InterPro" id="IPR029058">
    <property type="entry name" value="AB_hydrolase_fold"/>
</dbReference>
<accession>A0A2A8D449</accession>
<name>A0A2A8D449_9MICC</name>
<evidence type="ECO:0000313" key="2">
    <source>
        <dbReference type="EMBL" id="PEN15735.1"/>
    </source>
</evidence>